<accession>A0A2U1FMA7</accession>
<protein>
    <submittedName>
        <fullName evidence="1">Uncharacterized protein</fullName>
    </submittedName>
</protein>
<keyword evidence="2" id="KW-1185">Reference proteome</keyword>
<dbReference type="RefSeq" id="WP_116678650.1">
    <property type="nucleotide sequence ID" value="NZ_QEKY01000003.1"/>
</dbReference>
<organism evidence="1 2">
    <name type="scientific">Porphyromonas loveana</name>
    <dbReference type="NCBI Taxonomy" id="1884669"/>
    <lineage>
        <taxon>Bacteria</taxon>
        <taxon>Pseudomonadati</taxon>
        <taxon>Bacteroidota</taxon>
        <taxon>Bacteroidia</taxon>
        <taxon>Bacteroidales</taxon>
        <taxon>Porphyromonadaceae</taxon>
        <taxon>Porphyromonas</taxon>
    </lineage>
</organism>
<dbReference type="AlphaFoldDB" id="A0A2U1FMA7"/>
<name>A0A2U1FMA7_9PORP</name>
<dbReference type="OrthoDB" id="1090083at2"/>
<sequence length="611" mass="70118">MNKYRESKEEIKDRMIRTALDYWNIRNIENLDPFIRLLIEAMAAQLHLLSEEIADIEVRTMQRLSEVLLPESVSLARPSHAIVHIETLLEDIVTDPFEGFYVQSPFAGKKDNIRYSFYPVCKTPLRMGGVKKLIIGGEVYDALQGMHKKLLLRSDLTPENHNKVFVGLDFGDEVKNLSSLSFYIDFPNIARKNEFLHLLSYCRWSFNETQLKMEEGLFSADKYASNDLSSFFDSQKHETRIVEDVLSHYKKNYRTICGDVPVSSDLKSSLPLSLQRGKNVDKEYYTEVCKEDLFWIEIEFSPHFSPAVLSDIQIGINTIPVINKELHIVTTDIRKVFGVIPIPGDENESFLGIADVTDSNGKTYFPIGEYRKSGAEHSYSIRRGGCEAFDERDAVDYLQRLQELLEDEMGVFSPSHLGVNAENPYLINQLIQKLKQESHYIHSRKEKTHYLFVESSENQTLLTIRYWTTLGDLANGIRIGQPLNSIEADRENMQRTTMLTPSAGGRGIPSDRERTARFRHILSSRNRIVTNSDIRSFCLAELTDSISDVRIEKGIMLGKHSKEGLVRTIDVHLILLSPMDDHSKLQEMKANIYNQLVAHSPMTFNYRIFID</sequence>
<reference evidence="1 2" key="1">
    <citation type="submission" date="2018-04" db="EMBL/GenBank/DDBJ databases">
        <title>Genomic Encyclopedia of Type Strains, Phase IV (KMG-IV): sequencing the most valuable type-strain genomes for metagenomic binning, comparative biology and taxonomic classification.</title>
        <authorList>
            <person name="Goeker M."/>
        </authorList>
    </citation>
    <scope>NUCLEOTIDE SEQUENCE [LARGE SCALE GENOMIC DNA]</scope>
    <source>
        <strain evidence="1 2">DSM 28520</strain>
    </source>
</reference>
<proteinExistence type="predicted"/>
<comment type="caution">
    <text evidence="1">The sequence shown here is derived from an EMBL/GenBank/DDBJ whole genome shotgun (WGS) entry which is preliminary data.</text>
</comment>
<evidence type="ECO:0000313" key="1">
    <source>
        <dbReference type="EMBL" id="PVZ13335.1"/>
    </source>
</evidence>
<dbReference type="EMBL" id="QEKY01000003">
    <property type="protein sequence ID" value="PVZ13335.1"/>
    <property type="molecule type" value="Genomic_DNA"/>
</dbReference>
<dbReference type="GeneID" id="94550097"/>
<gene>
    <name evidence="1" type="ORF">C7382_10328</name>
</gene>
<evidence type="ECO:0000313" key="2">
    <source>
        <dbReference type="Proteomes" id="UP000245462"/>
    </source>
</evidence>
<dbReference type="Proteomes" id="UP000245462">
    <property type="component" value="Unassembled WGS sequence"/>
</dbReference>